<dbReference type="GeneID" id="73468435"/>
<evidence type="ECO:0000256" key="1">
    <source>
        <dbReference type="SAM" id="MobiDB-lite"/>
    </source>
</evidence>
<protein>
    <submittedName>
        <fullName evidence="2">Uncharacterized protein</fullName>
    </submittedName>
</protein>
<evidence type="ECO:0000313" key="2">
    <source>
        <dbReference type="EMBL" id="KAG7664817.1"/>
    </source>
</evidence>
<reference evidence="2 3" key="1">
    <citation type="journal article" date="2021" name="DNA Res.">
        <title>Genome analysis of Candida subhashii reveals its hybrid nature and dual mitochondrial genome conformations.</title>
        <authorList>
            <person name="Mixao V."/>
            <person name="Hegedusova E."/>
            <person name="Saus E."/>
            <person name="Pryszcz L.P."/>
            <person name="Cillingova A."/>
            <person name="Nosek J."/>
            <person name="Gabaldon T."/>
        </authorList>
    </citation>
    <scope>NUCLEOTIDE SEQUENCE [LARGE SCALE GENOMIC DNA]</scope>
    <source>
        <strain evidence="2 3">CBS 10753</strain>
    </source>
</reference>
<proteinExistence type="predicted"/>
<sequence>MFSRISNKIPRFHKSHNSRPKLLNIQEFYYLEKPIRKQYVRGLFHKHQAGARRISQEIHQKQTSEPQSSIYSVEPSTYSEVDPTDSNNHSQHPQTESHSVRNDIIVSEERDYDIISKEMKKKTSQDSSNDLKSPTFFNPYFNTFVTIPTSPLVIDNRKLFYMDTKDKEEDHIKLSTREKISSGEDCLTRTERIWQEIDDILEDEGRCDEIPTDGKYNKYKLDSTITRSHLEPFKINRGNEITNMARVSSRVDSLDCENFEVDLRSSTAATITAPTPSATTATTRRTAATVPTSPVVIDNRKLFYMDTKDKEEDHIKLSTREKISSGEDCLTRTELPTDNSQNERIFPCNPFSPCKRPIIKPVNYRVAYVYIKHVNHKEPYAKYYRPASDFAQIKWSSPF</sequence>
<evidence type="ECO:0000313" key="3">
    <source>
        <dbReference type="Proteomes" id="UP000694255"/>
    </source>
</evidence>
<organism evidence="2 3">
    <name type="scientific">[Candida] subhashii</name>
    <dbReference type="NCBI Taxonomy" id="561895"/>
    <lineage>
        <taxon>Eukaryota</taxon>
        <taxon>Fungi</taxon>
        <taxon>Dikarya</taxon>
        <taxon>Ascomycota</taxon>
        <taxon>Saccharomycotina</taxon>
        <taxon>Pichiomycetes</taxon>
        <taxon>Debaryomycetaceae</taxon>
        <taxon>Spathaspora</taxon>
    </lineage>
</organism>
<dbReference type="AlphaFoldDB" id="A0A8J5URP6"/>
<dbReference type="Proteomes" id="UP000694255">
    <property type="component" value="Unassembled WGS sequence"/>
</dbReference>
<name>A0A8J5URP6_9ASCO</name>
<feature type="region of interest" description="Disordered" evidence="1">
    <location>
        <begin position="51"/>
        <end position="103"/>
    </location>
</feature>
<dbReference type="RefSeq" id="XP_049265049.1">
    <property type="nucleotide sequence ID" value="XM_049405307.1"/>
</dbReference>
<keyword evidence="3" id="KW-1185">Reference proteome</keyword>
<gene>
    <name evidence="2" type="ORF">J8A68_001634</name>
</gene>
<comment type="caution">
    <text evidence="2">The sequence shown here is derived from an EMBL/GenBank/DDBJ whole genome shotgun (WGS) entry which is preliminary data.</text>
</comment>
<accession>A0A8J5URP6</accession>
<dbReference type="EMBL" id="JAGSYN010000063">
    <property type="protein sequence ID" value="KAG7664817.1"/>
    <property type="molecule type" value="Genomic_DNA"/>
</dbReference>
<feature type="compositionally biased region" description="Polar residues" evidence="1">
    <location>
        <begin position="63"/>
        <end position="97"/>
    </location>
</feature>